<protein>
    <recommendedName>
        <fullName evidence="11">Integrase</fullName>
    </recommendedName>
</protein>
<dbReference type="InterPro" id="IPR010998">
    <property type="entry name" value="Integrase_recombinase_N"/>
</dbReference>
<comment type="function">
    <text evidence="1">Site-specific tyrosine recombinase, which acts by catalyzing the cutting and rejoining of the recombining DNA molecules.</text>
</comment>
<dbReference type="Pfam" id="PF00589">
    <property type="entry name" value="Phage_integrase"/>
    <property type="match status" value="1"/>
</dbReference>
<keyword evidence="5" id="KW-0233">DNA recombination</keyword>
<evidence type="ECO:0000259" key="8">
    <source>
        <dbReference type="PROSITE" id="PS51900"/>
    </source>
</evidence>
<evidence type="ECO:0000256" key="4">
    <source>
        <dbReference type="ARBA" id="ARBA00023125"/>
    </source>
</evidence>
<dbReference type="GO" id="GO:0015074">
    <property type="term" value="P:DNA integration"/>
    <property type="evidence" value="ECO:0007669"/>
    <property type="project" value="UniProtKB-KW"/>
</dbReference>
<keyword evidence="10" id="KW-1185">Reference proteome</keyword>
<dbReference type="InterPro" id="IPR050090">
    <property type="entry name" value="Tyrosine_recombinase_XerCD"/>
</dbReference>
<comment type="similarity">
    <text evidence="2">Belongs to the 'phage' integrase family.</text>
</comment>
<dbReference type="Proteomes" id="UP000005384">
    <property type="component" value="Unassembled WGS sequence"/>
</dbReference>
<dbReference type="PROSITE" id="PS51898">
    <property type="entry name" value="TYR_RECOMBINASE"/>
    <property type="match status" value="1"/>
</dbReference>
<reference evidence="9 10" key="1">
    <citation type="submission" date="2011-08" db="EMBL/GenBank/DDBJ databases">
        <title>The Genome Sequence of Clostridium hathewayi WAL-18680.</title>
        <authorList>
            <consortium name="The Broad Institute Genome Sequencing Platform"/>
            <person name="Earl A."/>
            <person name="Ward D."/>
            <person name="Feldgarden M."/>
            <person name="Gevers D."/>
            <person name="Finegold S.M."/>
            <person name="Summanen P.H."/>
            <person name="Molitoris D.R."/>
            <person name="Song M."/>
            <person name="Daigneault M."/>
            <person name="Allen-Vercoe E."/>
            <person name="Young S.K."/>
            <person name="Zeng Q."/>
            <person name="Gargeya S."/>
            <person name="Fitzgerald M."/>
            <person name="Haas B."/>
            <person name="Abouelleil A."/>
            <person name="Alvarado L."/>
            <person name="Arachchi H.M."/>
            <person name="Berlin A."/>
            <person name="Brown A."/>
            <person name="Chapman S.B."/>
            <person name="Chen Z."/>
            <person name="Dunbar C."/>
            <person name="Freedman E."/>
            <person name="Gearin G."/>
            <person name="Gellesch M."/>
            <person name="Goldberg J."/>
            <person name="Griggs A."/>
            <person name="Gujja S."/>
            <person name="Heiman D."/>
            <person name="Howarth C."/>
            <person name="Larson L."/>
            <person name="Lui A."/>
            <person name="MacDonald P.J.P."/>
            <person name="Montmayeur A."/>
            <person name="Murphy C."/>
            <person name="Neiman D."/>
            <person name="Pearson M."/>
            <person name="Priest M."/>
            <person name="Roberts A."/>
            <person name="Saif S."/>
            <person name="Shea T."/>
            <person name="Shenoy N."/>
            <person name="Sisk P."/>
            <person name="Stolte C."/>
            <person name="Sykes S."/>
            <person name="Wortman J."/>
            <person name="Nusbaum C."/>
            <person name="Birren B."/>
        </authorList>
    </citation>
    <scope>NUCLEOTIDE SEQUENCE [LARGE SCALE GENOMIC DNA]</scope>
    <source>
        <strain evidence="9 10">WAL-18680</strain>
    </source>
</reference>
<evidence type="ECO:0008006" key="11">
    <source>
        <dbReference type="Google" id="ProtNLM"/>
    </source>
</evidence>
<dbReference type="GO" id="GO:0003677">
    <property type="term" value="F:DNA binding"/>
    <property type="evidence" value="ECO:0007669"/>
    <property type="project" value="UniProtKB-UniRule"/>
</dbReference>
<comment type="caution">
    <text evidence="9">The sequence shown here is derived from an EMBL/GenBank/DDBJ whole genome shotgun (WGS) entry which is preliminary data.</text>
</comment>
<dbReference type="PANTHER" id="PTHR30349">
    <property type="entry name" value="PHAGE INTEGRASE-RELATED"/>
    <property type="match status" value="1"/>
</dbReference>
<sequence length="288" mass="33645">MEQRKNMNCITEEMLKQYGQYLKEEERSRATVEKYVRDVRKFEDYLHRCGGEGLDKESVLEYKQYLREHYKTTSVNSMLAAVNSFLEYIDRGECKVKLLKIQRVQFSDKEKELTEKDYARLVHTAERKGDIRMSMLLQTIGSTGIRISELPFITVESLETGRADIYNKGKSRIALLPAELVKILKSYCRKVGIRSGSIFITRNGKLMDRSNISKRMKLLGREAGVDTSKVFPHNFRHLFARIFYSIEKDVVRLMDLLGHSSINTTRIYTMSTEEQPRRQMSRMRLVLG</sequence>
<name>G5IHG8_9FIRM</name>
<dbReference type="RefSeq" id="WP_006780923.1">
    <property type="nucleotide sequence ID" value="NZ_CP040506.1"/>
</dbReference>
<dbReference type="PROSITE" id="PS51900">
    <property type="entry name" value="CB"/>
    <property type="match status" value="1"/>
</dbReference>
<feature type="domain" description="Tyr recombinase" evidence="7">
    <location>
        <begin position="108"/>
        <end position="281"/>
    </location>
</feature>
<evidence type="ECO:0000256" key="2">
    <source>
        <dbReference type="ARBA" id="ARBA00008857"/>
    </source>
</evidence>
<evidence type="ECO:0000313" key="10">
    <source>
        <dbReference type="Proteomes" id="UP000005384"/>
    </source>
</evidence>
<dbReference type="PANTHER" id="PTHR30349:SF89">
    <property type="entry name" value="INTEGRASE_RECOMBINASE"/>
    <property type="match status" value="1"/>
</dbReference>
<dbReference type="InterPro" id="IPR013762">
    <property type="entry name" value="Integrase-like_cat_sf"/>
</dbReference>
<evidence type="ECO:0000259" key="7">
    <source>
        <dbReference type="PROSITE" id="PS51898"/>
    </source>
</evidence>
<dbReference type="PATRIC" id="fig|742737.3.peg.2946"/>
<keyword evidence="4 6" id="KW-0238">DNA-binding</keyword>
<evidence type="ECO:0000256" key="6">
    <source>
        <dbReference type="PROSITE-ProRule" id="PRU01248"/>
    </source>
</evidence>
<dbReference type="Pfam" id="PF02899">
    <property type="entry name" value="Phage_int_SAM_1"/>
    <property type="match status" value="1"/>
</dbReference>
<gene>
    <name evidence="9" type="ORF">HMPREF9473_02946</name>
</gene>
<feature type="domain" description="Core-binding (CB)" evidence="8">
    <location>
        <begin position="9"/>
        <end position="90"/>
    </location>
</feature>
<keyword evidence="3" id="KW-0229">DNA integration</keyword>
<dbReference type="InterPro" id="IPR002104">
    <property type="entry name" value="Integrase_catalytic"/>
</dbReference>
<evidence type="ECO:0000313" key="9">
    <source>
        <dbReference type="EMBL" id="EHI59015.1"/>
    </source>
</evidence>
<dbReference type="Gene3D" id="1.10.443.10">
    <property type="entry name" value="Intergrase catalytic core"/>
    <property type="match status" value="1"/>
</dbReference>
<proteinExistence type="inferred from homology"/>
<evidence type="ECO:0000256" key="1">
    <source>
        <dbReference type="ARBA" id="ARBA00003283"/>
    </source>
</evidence>
<dbReference type="SUPFAM" id="SSF56349">
    <property type="entry name" value="DNA breaking-rejoining enzymes"/>
    <property type="match status" value="1"/>
</dbReference>
<dbReference type="GO" id="GO:0006310">
    <property type="term" value="P:DNA recombination"/>
    <property type="evidence" value="ECO:0007669"/>
    <property type="project" value="UniProtKB-KW"/>
</dbReference>
<accession>G5IHG8</accession>
<evidence type="ECO:0000256" key="3">
    <source>
        <dbReference type="ARBA" id="ARBA00022908"/>
    </source>
</evidence>
<dbReference type="InterPro" id="IPR011010">
    <property type="entry name" value="DNA_brk_join_enz"/>
</dbReference>
<dbReference type="OrthoDB" id="9801717at2"/>
<dbReference type="EMBL" id="ADLN01000078">
    <property type="protein sequence ID" value="EHI59015.1"/>
    <property type="molecule type" value="Genomic_DNA"/>
</dbReference>
<dbReference type="InterPro" id="IPR004107">
    <property type="entry name" value="Integrase_SAM-like_N"/>
</dbReference>
<dbReference type="Gene3D" id="1.10.150.130">
    <property type="match status" value="1"/>
</dbReference>
<organism evidence="9 10">
    <name type="scientific">Hungatella hathewayi WAL-18680</name>
    <dbReference type="NCBI Taxonomy" id="742737"/>
    <lineage>
        <taxon>Bacteria</taxon>
        <taxon>Bacillati</taxon>
        <taxon>Bacillota</taxon>
        <taxon>Clostridia</taxon>
        <taxon>Lachnospirales</taxon>
        <taxon>Lachnospiraceae</taxon>
        <taxon>Hungatella</taxon>
    </lineage>
</organism>
<dbReference type="HOGENOM" id="CLU_027562_9_2_9"/>
<dbReference type="AlphaFoldDB" id="G5IHG8"/>
<dbReference type="InterPro" id="IPR044068">
    <property type="entry name" value="CB"/>
</dbReference>
<evidence type="ECO:0000256" key="5">
    <source>
        <dbReference type="ARBA" id="ARBA00023172"/>
    </source>
</evidence>